<evidence type="ECO:0000313" key="2">
    <source>
        <dbReference type="EMBL" id="BBR40803.1"/>
    </source>
</evidence>
<evidence type="ECO:0000256" key="1">
    <source>
        <dbReference type="SAM" id="MobiDB-lite"/>
    </source>
</evidence>
<dbReference type="AlphaFoldDB" id="A0A6S5DGZ5"/>
<accession>A0A6S5DGZ5</accession>
<name>A0A6S5DGZ5_AERVE</name>
<feature type="region of interest" description="Disordered" evidence="1">
    <location>
        <begin position="1"/>
        <end position="43"/>
    </location>
</feature>
<organism evidence="2 3">
    <name type="scientific">Aeromonas veronii</name>
    <dbReference type="NCBI Taxonomy" id="654"/>
    <lineage>
        <taxon>Bacteria</taxon>
        <taxon>Pseudomonadati</taxon>
        <taxon>Pseudomonadota</taxon>
        <taxon>Gammaproteobacteria</taxon>
        <taxon>Aeromonadales</taxon>
        <taxon>Aeromonadaceae</taxon>
        <taxon>Aeromonas</taxon>
    </lineage>
</organism>
<feature type="compositionally biased region" description="Acidic residues" evidence="1">
    <location>
        <begin position="1"/>
        <end position="10"/>
    </location>
</feature>
<dbReference type="Proteomes" id="UP000515442">
    <property type="component" value="Chromosome"/>
</dbReference>
<evidence type="ECO:0000313" key="3">
    <source>
        <dbReference type="Proteomes" id="UP000515442"/>
    </source>
</evidence>
<gene>
    <name evidence="2" type="ORF">WP3W19E03_33280</name>
</gene>
<reference evidence="2 3" key="1">
    <citation type="submission" date="2019-12" db="EMBL/GenBank/DDBJ databases">
        <title>complete genome sequences of Aeromonas veronii str. WP3-W19-ESBL-03 isolated from wastewater treatment plant effluent.</title>
        <authorList>
            <person name="Sekizuka T."/>
            <person name="Itokawa K."/>
            <person name="Yatsu K."/>
            <person name="Inamine Y."/>
            <person name="Kuroda M."/>
        </authorList>
    </citation>
    <scope>NUCLEOTIDE SEQUENCE [LARGE SCALE GENOMIC DNA]</scope>
    <source>
        <strain evidence="2 3">WP3-W19-ESBL-03</strain>
    </source>
</reference>
<sequence>MKNSEDEDDLFGAKRPRGRPRTGAAKSGAERQRSYRKQSRARDRVSLSVMISVEARVSLDALARHHGCSLAEVLEPLLIAEKDKIVAQIYATGTPEEQEAASARFFGLNNISSQVTNI</sequence>
<proteinExistence type="predicted"/>
<protein>
    <submittedName>
        <fullName evidence="2">Uncharacterized protein</fullName>
    </submittedName>
</protein>
<dbReference type="RefSeq" id="WP_182938053.1">
    <property type="nucleotide sequence ID" value="NZ_AP022038.1"/>
</dbReference>
<dbReference type="EMBL" id="AP022038">
    <property type="protein sequence ID" value="BBR40803.1"/>
    <property type="molecule type" value="Genomic_DNA"/>
</dbReference>